<reference evidence="2" key="2">
    <citation type="submission" date="2021-08" db="EMBL/GenBank/DDBJ databases">
        <authorList>
            <person name="Gostincar C."/>
            <person name="Sun X."/>
            <person name="Song Z."/>
            <person name="Gunde-Cimerman N."/>
        </authorList>
    </citation>
    <scope>NUCLEOTIDE SEQUENCE</scope>
    <source>
        <strain evidence="2">EXF-9911</strain>
    </source>
</reference>
<sequence length="73" mass="7818">MADALFFLGDGNGSWIMTDPPEFSSAGTETSGSNSSDDSSTPNQSETTKNNVEELDTLLATASIYAWLPHPEY</sequence>
<evidence type="ECO:0000256" key="1">
    <source>
        <dbReference type="SAM" id="MobiDB-lite"/>
    </source>
</evidence>
<reference evidence="2" key="1">
    <citation type="journal article" date="2021" name="J Fungi (Basel)">
        <title>Virulence traits and population genomics of the black yeast Aureobasidium melanogenum.</title>
        <authorList>
            <person name="Cernosa A."/>
            <person name="Sun X."/>
            <person name="Gostincar C."/>
            <person name="Fang C."/>
            <person name="Gunde-Cimerman N."/>
            <person name="Song Z."/>
        </authorList>
    </citation>
    <scope>NUCLEOTIDE SEQUENCE</scope>
    <source>
        <strain evidence="2">EXF-9911</strain>
    </source>
</reference>
<gene>
    <name evidence="2" type="ORF">KCU76_g1622</name>
</gene>
<proteinExistence type="predicted"/>
<feature type="compositionally biased region" description="Low complexity" evidence="1">
    <location>
        <begin position="27"/>
        <end position="46"/>
    </location>
</feature>
<feature type="non-terminal residue" evidence="2">
    <location>
        <position position="1"/>
    </location>
</feature>
<comment type="caution">
    <text evidence="2">The sequence shown here is derived from an EMBL/GenBank/DDBJ whole genome shotgun (WGS) entry which is preliminary data.</text>
</comment>
<dbReference type="Proteomes" id="UP000779574">
    <property type="component" value="Unassembled WGS sequence"/>
</dbReference>
<accession>A0A9P8EVR3</accession>
<evidence type="ECO:0000313" key="2">
    <source>
        <dbReference type="EMBL" id="KAG9699291.1"/>
    </source>
</evidence>
<dbReference type="EMBL" id="JAHFXF010000036">
    <property type="protein sequence ID" value="KAG9699291.1"/>
    <property type="molecule type" value="Genomic_DNA"/>
</dbReference>
<organism evidence="2 3">
    <name type="scientific">Aureobasidium melanogenum</name>
    <name type="common">Aureobasidium pullulans var. melanogenum</name>
    <dbReference type="NCBI Taxonomy" id="46634"/>
    <lineage>
        <taxon>Eukaryota</taxon>
        <taxon>Fungi</taxon>
        <taxon>Dikarya</taxon>
        <taxon>Ascomycota</taxon>
        <taxon>Pezizomycotina</taxon>
        <taxon>Dothideomycetes</taxon>
        <taxon>Dothideomycetidae</taxon>
        <taxon>Dothideales</taxon>
        <taxon>Saccotheciaceae</taxon>
        <taxon>Aureobasidium</taxon>
    </lineage>
</organism>
<dbReference type="AlphaFoldDB" id="A0A9P8EVR3"/>
<name>A0A9P8EVR3_AURME</name>
<feature type="region of interest" description="Disordered" evidence="1">
    <location>
        <begin position="9"/>
        <end position="52"/>
    </location>
</feature>
<protein>
    <submittedName>
        <fullName evidence="2">Uncharacterized protein</fullName>
    </submittedName>
</protein>
<evidence type="ECO:0000313" key="3">
    <source>
        <dbReference type="Proteomes" id="UP000779574"/>
    </source>
</evidence>